<protein>
    <submittedName>
        <fullName evidence="9">Major facilitator superfamily domain-containing protein</fullName>
    </submittedName>
</protein>
<keyword evidence="3 7" id="KW-0812">Transmembrane</keyword>
<proteinExistence type="predicted"/>
<feature type="region of interest" description="Disordered" evidence="6">
    <location>
        <begin position="1"/>
        <end position="25"/>
    </location>
</feature>
<evidence type="ECO:0000256" key="5">
    <source>
        <dbReference type="ARBA" id="ARBA00023136"/>
    </source>
</evidence>
<sequence>MADANEKKFADPERSSCDKGALGQLQSQPPFSAEAEKKLIRKVDLMLLPIMLFAYMMAFLDKQALNYTSLMGLREDLGLVGSQYSWSSSIFYFGYLFFSPIASMLLVKFPLGKYLAMNFIIWSVVLACHAATTNFTGIMITRFFLGVTEASISPGFSLITSLWYRSSEQPLRHGIWFCGNSLSLIFGNLIAVGIWQIESGIKAWQWLFIIFGLVTFLWGILMLFRLPDSPANATFLTEEERAIALHRLASNKAGFKSNKINRDQIIEAFVDPKTYLLGIYILAANIPNGGFTTFSGLILKGFGYSTFHTLLLGIPGGFVVFLLVLSSLHINTPSHLNSARVLSTNKPPMNSVVGSALVYSTSANASRYIGLILMGAYSAALPVIMAMISSNVGGFTKRSTVNAIFFVMYCVGNVIGPQLFFESEAPRYQSGLQAVLICLVVVVVDCIALLLYLRRENAKRDRLGLDVTAEIGEEDGLRDVSDLKNPAFRYVY</sequence>
<dbReference type="PROSITE" id="PS50850">
    <property type="entry name" value="MFS"/>
    <property type="match status" value="1"/>
</dbReference>
<keyword evidence="4 7" id="KW-1133">Transmembrane helix</keyword>
<evidence type="ECO:0000259" key="8">
    <source>
        <dbReference type="PROSITE" id="PS50850"/>
    </source>
</evidence>
<evidence type="ECO:0000256" key="6">
    <source>
        <dbReference type="SAM" id="MobiDB-lite"/>
    </source>
</evidence>
<dbReference type="SUPFAM" id="SSF103473">
    <property type="entry name" value="MFS general substrate transporter"/>
    <property type="match status" value="1"/>
</dbReference>
<feature type="transmembrane region" description="Helical" evidence="7">
    <location>
        <begin position="368"/>
        <end position="388"/>
    </location>
</feature>
<evidence type="ECO:0000256" key="4">
    <source>
        <dbReference type="ARBA" id="ARBA00022989"/>
    </source>
</evidence>
<evidence type="ECO:0000313" key="10">
    <source>
        <dbReference type="Proteomes" id="UP001610563"/>
    </source>
</evidence>
<evidence type="ECO:0000256" key="1">
    <source>
        <dbReference type="ARBA" id="ARBA00004141"/>
    </source>
</evidence>
<dbReference type="Proteomes" id="UP001610563">
    <property type="component" value="Unassembled WGS sequence"/>
</dbReference>
<feature type="transmembrane region" description="Helical" evidence="7">
    <location>
        <begin position="400"/>
        <end position="420"/>
    </location>
</feature>
<keyword evidence="5 7" id="KW-0472">Membrane</keyword>
<feature type="transmembrane region" description="Helical" evidence="7">
    <location>
        <begin position="45"/>
        <end position="65"/>
    </location>
</feature>
<reference evidence="9 10" key="1">
    <citation type="submission" date="2024-07" db="EMBL/GenBank/DDBJ databases">
        <title>Section-level genome sequencing and comparative genomics of Aspergillus sections Usti and Cavernicolus.</title>
        <authorList>
            <consortium name="Lawrence Berkeley National Laboratory"/>
            <person name="Nybo J.L."/>
            <person name="Vesth T.C."/>
            <person name="Theobald S."/>
            <person name="Frisvad J.C."/>
            <person name="Larsen T.O."/>
            <person name="Kjaerboelling I."/>
            <person name="Rothschild-Mancinelli K."/>
            <person name="Lyhne E.K."/>
            <person name="Kogle M.E."/>
            <person name="Barry K."/>
            <person name="Clum A."/>
            <person name="Na H."/>
            <person name="Ledsgaard L."/>
            <person name="Lin J."/>
            <person name="Lipzen A."/>
            <person name="Kuo A."/>
            <person name="Riley R."/>
            <person name="Mondo S."/>
            <person name="Labutti K."/>
            <person name="Haridas S."/>
            <person name="Pangalinan J."/>
            <person name="Salamov A.A."/>
            <person name="Simmons B.A."/>
            <person name="Magnuson J.K."/>
            <person name="Chen J."/>
            <person name="Drula E."/>
            <person name="Henrissat B."/>
            <person name="Wiebenga A."/>
            <person name="Lubbers R.J."/>
            <person name="Gomes A.C."/>
            <person name="Makela M.R."/>
            <person name="Stajich J."/>
            <person name="Grigoriev I.V."/>
            <person name="Mortensen U.H."/>
            <person name="De Vries R.P."/>
            <person name="Baker S.E."/>
            <person name="Andersen M.R."/>
        </authorList>
    </citation>
    <scope>NUCLEOTIDE SEQUENCE [LARGE SCALE GENOMIC DNA]</scope>
    <source>
        <strain evidence="9 10">CBS 209.92</strain>
    </source>
</reference>
<feature type="transmembrane region" description="Helical" evidence="7">
    <location>
        <begin position="176"/>
        <end position="197"/>
    </location>
</feature>
<organism evidence="9 10">
    <name type="scientific">Aspergillus keveii</name>
    <dbReference type="NCBI Taxonomy" id="714993"/>
    <lineage>
        <taxon>Eukaryota</taxon>
        <taxon>Fungi</taxon>
        <taxon>Dikarya</taxon>
        <taxon>Ascomycota</taxon>
        <taxon>Pezizomycotina</taxon>
        <taxon>Eurotiomycetes</taxon>
        <taxon>Eurotiomycetidae</taxon>
        <taxon>Eurotiales</taxon>
        <taxon>Aspergillaceae</taxon>
        <taxon>Aspergillus</taxon>
        <taxon>Aspergillus subgen. Nidulantes</taxon>
    </lineage>
</organism>
<feature type="domain" description="Major facilitator superfamily (MFS) profile" evidence="8">
    <location>
        <begin position="47"/>
        <end position="457"/>
    </location>
</feature>
<evidence type="ECO:0000313" key="9">
    <source>
        <dbReference type="EMBL" id="KAL2788215.1"/>
    </source>
</evidence>
<evidence type="ECO:0000256" key="7">
    <source>
        <dbReference type="SAM" id="Phobius"/>
    </source>
</evidence>
<keyword evidence="2" id="KW-0813">Transport</keyword>
<dbReference type="PANTHER" id="PTHR43791:SF103">
    <property type="entry name" value="MAJOR FACILITATOR SUPERFAMILY (MFS) PROFILE DOMAIN-CONTAINING PROTEIN-RELATED"/>
    <property type="match status" value="1"/>
</dbReference>
<dbReference type="InterPro" id="IPR020846">
    <property type="entry name" value="MFS_dom"/>
</dbReference>
<comment type="caution">
    <text evidence="9">The sequence shown here is derived from an EMBL/GenBank/DDBJ whole genome shotgun (WGS) entry which is preliminary data.</text>
</comment>
<dbReference type="InterPro" id="IPR036259">
    <property type="entry name" value="MFS_trans_sf"/>
</dbReference>
<dbReference type="EMBL" id="JBFTWV010000083">
    <property type="protein sequence ID" value="KAL2788215.1"/>
    <property type="molecule type" value="Genomic_DNA"/>
</dbReference>
<dbReference type="Pfam" id="PF07690">
    <property type="entry name" value="MFS_1"/>
    <property type="match status" value="1"/>
</dbReference>
<dbReference type="Gene3D" id="1.20.1250.20">
    <property type="entry name" value="MFS general substrate transporter like domains"/>
    <property type="match status" value="1"/>
</dbReference>
<gene>
    <name evidence="9" type="ORF">BJX66DRAFT_352885</name>
</gene>
<keyword evidence="10" id="KW-1185">Reference proteome</keyword>
<feature type="compositionally biased region" description="Basic and acidic residues" evidence="6">
    <location>
        <begin position="1"/>
        <end position="17"/>
    </location>
</feature>
<feature type="transmembrane region" description="Helical" evidence="7">
    <location>
        <begin position="203"/>
        <end position="224"/>
    </location>
</feature>
<dbReference type="InterPro" id="IPR011701">
    <property type="entry name" value="MFS"/>
</dbReference>
<feature type="transmembrane region" description="Helical" evidence="7">
    <location>
        <begin position="310"/>
        <end position="330"/>
    </location>
</feature>
<name>A0ABR4FY68_9EURO</name>
<evidence type="ECO:0000256" key="3">
    <source>
        <dbReference type="ARBA" id="ARBA00022692"/>
    </source>
</evidence>
<feature type="transmembrane region" description="Helical" evidence="7">
    <location>
        <begin position="85"/>
        <end position="107"/>
    </location>
</feature>
<feature type="transmembrane region" description="Helical" evidence="7">
    <location>
        <begin position="119"/>
        <end position="137"/>
    </location>
</feature>
<feature type="transmembrane region" description="Helical" evidence="7">
    <location>
        <begin position="432"/>
        <end position="453"/>
    </location>
</feature>
<evidence type="ECO:0000256" key="2">
    <source>
        <dbReference type="ARBA" id="ARBA00022448"/>
    </source>
</evidence>
<comment type="subcellular location">
    <subcellularLocation>
        <location evidence="1">Membrane</location>
        <topology evidence="1">Multi-pass membrane protein</topology>
    </subcellularLocation>
</comment>
<dbReference type="PANTHER" id="PTHR43791">
    <property type="entry name" value="PERMEASE-RELATED"/>
    <property type="match status" value="1"/>
</dbReference>
<accession>A0ABR4FY68</accession>